<evidence type="ECO:0000256" key="3">
    <source>
        <dbReference type="SAM" id="SignalP"/>
    </source>
</evidence>
<feature type="domain" description="NodB homology" evidence="4">
    <location>
        <begin position="20"/>
        <end position="242"/>
    </location>
</feature>
<evidence type="ECO:0000256" key="2">
    <source>
        <dbReference type="ARBA" id="ARBA00022801"/>
    </source>
</evidence>
<proteinExistence type="predicted"/>
<reference evidence="5" key="1">
    <citation type="submission" date="2023-07" db="EMBL/GenBank/DDBJ databases">
        <title>The genome sequence of Rhodocytophaga aerolata KACC 12507.</title>
        <authorList>
            <person name="Zhang X."/>
        </authorList>
    </citation>
    <scope>NUCLEOTIDE SEQUENCE</scope>
    <source>
        <strain evidence="5">KACC 12507</strain>
    </source>
</reference>
<dbReference type="Gene3D" id="3.20.20.370">
    <property type="entry name" value="Glycoside hydrolase/deacetylase"/>
    <property type="match status" value="1"/>
</dbReference>
<protein>
    <submittedName>
        <fullName evidence="5">Polysaccharide deacetylase family protein</fullName>
    </submittedName>
</protein>
<feature type="signal peptide" evidence="3">
    <location>
        <begin position="1"/>
        <end position="19"/>
    </location>
</feature>
<dbReference type="PROSITE" id="PS51677">
    <property type="entry name" value="NODB"/>
    <property type="match status" value="1"/>
</dbReference>
<dbReference type="PANTHER" id="PTHR10587:SF133">
    <property type="entry name" value="CHITIN DEACETYLASE 1-RELATED"/>
    <property type="match status" value="1"/>
</dbReference>
<dbReference type="InterPro" id="IPR050248">
    <property type="entry name" value="Polysacc_deacetylase_ArnD"/>
</dbReference>
<sequence>MKLSLFTLLFCTIYFFAHSQEIAITFDDAPLGDGNHYSGSERTDVLIKKLKKLNIAEVAFFSTTSHIDSDEKKQRLLAYAKAGHLLANHTHTHRGIKVLGTQAYIQDIQQAHQLLETMPNFRPWFRFPFLDEGRTIPTRDSLRQALSALGYTNGYVTVDNYDWYINSLFQQALAQKKKLDYTALKTMYITHIWESIQFYHRMAIQNLERSPRHVLLLHENDLAALFIDDLVKHIRNQGWKIISPTEAYQDPIASHIPDVLLNGQGRVAAIAKEKGYKGPFVQDSEDEEYLDKLFSQMNIVK</sequence>
<dbReference type="Pfam" id="PF01522">
    <property type="entry name" value="Polysacc_deac_1"/>
    <property type="match status" value="1"/>
</dbReference>
<dbReference type="InterPro" id="IPR011330">
    <property type="entry name" value="Glyco_hydro/deAcase_b/a-brl"/>
</dbReference>
<gene>
    <name evidence="5" type="ORF">Q0590_20385</name>
</gene>
<keyword evidence="1" id="KW-0479">Metal-binding</keyword>
<name>A0ABT8RD27_9BACT</name>
<dbReference type="EMBL" id="JAUKPO010000013">
    <property type="protein sequence ID" value="MDO1448647.1"/>
    <property type="molecule type" value="Genomic_DNA"/>
</dbReference>
<evidence type="ECO:0000256" key="1">
    <source>
        <dbReference type="ARBA" id="ARBA00022723"/>
    </source>
</evidence>
<keyword evidence="2" id="KW-0378">Hydrolase</keyword>
<organism evidence="5 6">
    <name type="scientific">Rhodocytophaga aerolata</name>
    <dbReference type="NCBI Taxonomy" id="455078"/>
    <lineage>
        <taxon>Bacteria</taxon>
        <taxon>Pseudomonadati</taxon>
        <taxon>Bacteroidota</taxon>
        <taxon>Cytophagia</taxon>
        <taxon>Cytophagales</taxon>
        <taxon>Rhodocytophagaceae</taxon>
        <taxon>Rhodocytophaga</taxon>
    </lineage>
</organism>
<dbReference type="Proteomes" id="UP001168528">
    <property type="component" value="Unassembled WGS sequence"/>
</dbReference>
<evidence type="ECO:0000313" key="5">
    <source>
        <dbReference type="EMBL" id="MDO1448647.1"/>
    </source>
</evidence>
<evidence type="ECO:0000259" key="4">
    <source>
        <dbReference type="PROSITE" id="PS51677"/>
    </source>
</evidence>
<keyword evidence="6" id="KW-1185">Reference proteome</keyword>
<dbReference type="SUPFAM" id="SSF88713">
    <property type="entry name" value="Glycoside hydrolase/deacetylase"/>
    <property type="match status" value="1"/>
</dbReference>
<evidence type="ECO:0000313" key="6">
    <source>
        <dbReference type="Proteomes" id="UP001168528"/>
    </source>
</evidence>
<keyword evidence="3" id="KW-0732">Signal</keyword>
<dbReference type="RefSeq" id="WP_302039447.1">
    <property type="nucleotide sequence ID" value="NZ_JAUKPO010000013.1"/>
</dbReference>
<dbReference type="PANTHER" id="PTHR10587">
    <property type="entry name" value="GLYCOSYL TRANSFERASE-RELATED"/>
    <property type="match status" value="1"/>
</dbReference>
<accession>A0ABT8RD27</accession>
<feature type="chain" id="PRO_5046194531" evidence="3">
    <location>
        <begin position="20"/>
        <end position="301"/>
    </location>
</feature>
<dbReference type="InterPro" id="IPR002509">
    <property type="entry name" value="NODB_dom"/>
</dbReference>
<comment type="caution">
    <text evidence="5">The sequence shown here is derived from an EMBL/GenBank/DDBJ whole genome shotgun (WGS) entry which is preliminary data.</text>
</comment>